<gene>
    <name evidence="1" type="ORF">RHSIM_Rhsim09G0049100</name>
</gene>
<dbReference type="Proteomes" id="UP000626092">
    <property type="component" value="Unassembled WGS sequence"/>
</dbReference>
<reference evidence="1" key="1">
    <citation type="submission" date="2019-11" db="EMBL/GenBank/DDBJ databases">
        <authorList>
            <person name="Liu Y."/>
            <person name="Hou J."/>
            <person name="Li T.-Q."/>
            <person name="Guan C.-H."/>
            <person name="Wu X."/>
            <person name="Wu H.-Z."/>
            <person name="Ling F."/>
            <person name="Zhang R."/>
            <person name="Shi X.-G."/>
            <person name="Ren J.-P."/>
            <person name="Chen E.-F."/>
            <person name="Sun J.-M."/>
        </authorList>
    </citation>
    <scope>NUCLEOTIDE SEQUENCE</scope>
    <source>
        <strain evidence="1">Adult_tree_wgs_1</strain>
        <tissue evidence="1">Leaves</tissue>
    </source>
</reference>
<accession>A0A834LFJ9</accession>
<dbReference type="EMBL" id="WJXA01000009">
    <property type="protein sequence ID" value="KAF7133547.1"/>
    <property type="molecule type" value="Genomic_DNA"/>
</dbReference>
<evidence type="ECO:0000313" key="1">
    <source>
        <dbReference type="EMBL" id="KAF7133547.1"/>
    </source>
</evidence>
<dbReference type="AlphaFoldDB" id="A0A834LFJ9"/>
<sequence>MPTKLHIALLHRCNACFILRLKAHILIIERSRKLSLLRKLQCSFFFDRAELHDKFLTHFSHLEEVIEQLVGLAGSV</sequence>
<comment type="caution">
    <text evidence="1">The sequence shown here is derived from an EMBL/GenBank/DDBJ whole genome shotgun (WGS) entry which is preliminary data.</text>
</comment>
<keyword evidence="2" id="KW-1185">Reference proteome</keyword>
<proteinExistence type="predicted"/>
<protein>
    <submittedName>
        <fullName evidence="1">Uncharacterized protein</fullName>
    </submittedName>
</protein>
<name>A0A834LFJ9_RHOSS</name>
<organism evidence="1 2">
    <name type="scientific">Rhododendron simsii</name>
    <name type="common">Sims's rhododendron</name>
    <dbReference type="NCBI Taxonomy" id="118357"/>
    <lineage>
        <taxon>Eukaryota</taxon>
        <taxon>Viridiplantae</taxon>
        <taxon>Streptophyta</taxon>
        <taxon>Embryophyta</taxon>
        <taxon>Tracheophyta</taxon>
        <taxon>Spermatophyta</taxon>
        <taxon>Magnoliopsida</taxon>
        <taxon>eudicotyledons</taxon>
        <taxon>Gunneridae</taxon>
        <taxon>Pentapetalae</taxon>
        <taxon>asterids</taxon>
        <taxon>Ericales</taxon>
        <taxon>Ericaceae</taxon>
        <taxon>Ericoideae</taxon>
        <taxon>Rhodoreae</taxon>
        <taxon>Rhododendron</taxon>
    </lineage>
</organism>
<evidence type="ECO:0000313" key="2">
    <source>
        <dbReference type="Proteomes" id="UP000626092"/>
    </source>
</evidence>